<gene>
    <name evidence="4" type="primary">cyaY</name>
    <name evidence="5" type="ORF">RGQ30_27930</name>
</gene>
<comment type="similarity">
    <text evidence="1 4">Belongs to the frataxin family.</text>
</comment>
<dbReference type="KEGG" id="lto:RGQ30_27930"/>
<dbReference type="Proteomes" id="UP001329151">
    <property type="component" value="Chromosome"/>
</dbReference>
<evidence type="ECO:0000256" key="4">
    <source>
        <dbReference type="HAMAP-Rule" id="MF_00142"/>
    </source>
</evidence>
<dbReference type="InterPro" id="IPR047584">
    <property type="entry name" value="CyaY"/>
</dbReference>
<sequence length="118" mass="13196">MANVLKGDFFMTDTEFQAVVDATLVQVEEYIESLVDTLDLDADSMRSGNVLTLDFEDKGKMILNSQVANHELWLAAKSGGFHYFLFNGEWVDTRSKVPFKTHFVELLTGQLGMACPAL</sequence>
<dbReference type="GO" id="GO:0008199">
    <property type="term" value="F:ferric iron binding"/>
    <property type="evidence" value="ECO:0007669"/>
    <property type="project" value="InterPro"/>
</dbReference>
<evidence type="ECO:0000256" key="2">
    <source>
        <dbReference type="ARBA" id="ARBA00022723"/>
    </source>
</evidence>
<organism evidence="5 6">
    <name type="scientific">Limnobacter thiooxidans</name>
    <dbReference type="NCBI Taxonomy" id="131080"/>
    <lineage>
        <taxon>Bacteria</taxon>
        <taxon>Pseudomonadati</taxon>
        <taxon>Pseudomonadota</taxon>
        <taxon>Betaproteobacteria</taxon>
        <taxon>Burkholderiales</taxon>
        <taxon>Burkholderiaceae</taxon>
        <taxon>Limnobacter</taxon>
    </lineage>
</organism>
<dbReference type="SUPFAM" id="SSF55387">
    <property type="entry name" value="Frataxin/Nqo15-like"/>
    <property type="match status" value="1"/>
</dbReference>
<dbReference type="Pfam" id="PF01491">
    <property type="entry name" value="Frataxin_Cyay"/>
    <property type="match status" value="1"/>
</dbReference>
<dbReference type="InterPro" id="IPR020895">
    <property type="entry name" value="Frataxin_CS"/>
</dbReference>
<name>A0AA86JM84_9BURK</name>
<evidence type="ECO:0000313" key="5">
    <source>
        <dbReference type="EMBL" id="BET27292.1"/>
    </source>
</evidence>
<dbReference type="SMART" id="SM01219">
    <property type="entry name" value="Frataxin_Cyay"/>
    <property type="match status" value="1"/>
</dbReference>
<evidence type="ECO:0000256" key="3">
    <source>
        <dbReference type="ARBA" id="ARBA00023004"/>
    </source>
</evidence>
<dbReference type="PROSITE" id="PS50810">
    <property type="entry name" value="FRATAXIN_2"/>
    <property type="match status" value="1"/>
</dbReference>
<accession>A0AA86JM84</accession>
<dbReference type="Gene3D" id="3.30.920.10">
    <property type="entry name" value="Frataxin/CyaY"/>
    <property type="match status" value="1"/>
</dbReference>
<dbReference type="NCBIfam" id="TIGR03421">
    <property type="entry name" value="FeS_CyaY"/>
    <property type="match status" value="1"/>
</dbReference>
<dbReference type="AlphaFoldDB" id="A0AA86JM84"/>
<reference evidence="5 6" key="1">
    <citation type="submission" date="2023-10" db="EMBL/GenBank/DDBJ databases">
        <title>Complete Genome Sequence of Limnobacter thiooxidans CS-K2T, Isolated from freshwater lake sediments in Bavaria, Germany.</title>
        <authorList>
            <person name="Naruki M."/>
            <person name="Watanabe A."/>
            <person name="Warashina T."/>
            <person name="Morita T."/>
            <person name="Arakawa K."/>
        </authorList>
    </citation>
    <scope>NUCLEOTIDE SEQUENCE [LARGE SCALE GENOMIC DNA]</scope>
    <source>
        <strain evidence="5 6">CS-K2</strain>
    </source>
</reference>
<protein>
    <recommendedName>
        <fullName evidence="4">Iron-sulfur cluster assembly protein CyaY</fullName>
    </recommendedName>
</protein>
<dbReference type="PANTHER" id="PTHR16821:SF2">
    <property type="entry name" value="FRATAXIN, MITOCHONDRIAL"/>
    <property type="match status" value="1"/>
</dbReference>
<proteinExistence type="inferred from homology"/>
<evidence type="ECO:0000256" key="1">
    <source>
        <dbReference type="ARBA" id="ARBA00008183"/>
    </source>
</evidence>
<dbReference type="InterPro" id="IPR002908">
    <property type="entry name" value="Frataxin/CyaY"/>
</dbReference>
<evidence type="ECO:0000313" key="6">
    <source>
        <dbReference type="Proteomes" id="UP001329151"/>
    </source>
</evidence>
<dbReference type="PROSITE" id="PS01344">
    <property type="entry name" value="FRATAXIN_1"/>
    <property type="match status" value="1"/>
</dbReference>
<dbReference type="HAMAP" id="MF_00142">
    <property type="entry name" value="CyaY"/>
    <property type="match status" value="1"/>
</dbReference>
<dbReference type="InterPro" id="IPR036524">
    <property type="entry name" value="Frataxin/CyaY_sf"/>
</dbReference>
<dbReference type="GO" id="GO:0016226">
    <property type="term" value="P:iron-sulfur cluster assembly"/>
    <property type="evidence" value="ECO:0007669"/>
    <property type="project" value="UniProtKB-UniRule"/>
</dbReference>
<keyword evidence="3 4" id="KW-0408">Iron</keyword>
<keyword evidence="6" id="KW-1185">Reference proteome</keyword>
<comment type="function">
    <text evidence="4">Involved in iron-sulfur (Fe-S) cluster assembly. May act as a regulator of Fe-S biogenesis.</text>
</comment>
<keyword evidence="2 4" id="KW-0479">Metal-binding</keyword>
<dbReference type="EMBL" id="AP028947">
    <property type="protein sequence ID" value="BET27292.1"/>
    <property type="molecule type" value="Genomic_DNA"/>
</dbReference>
<dbReference type="GO" id="GO:0005737">
    <property type="term" value="C:cytoplasm"/>
    <property type="evidence" value="ECO:0007669"/>
    <property type="project" value="UniProtKB-ARBA"/>
</dbReference>
<dbReference type="PANTHER" id="PTHR16821">
    <property type="entry name" value="FRATAXIN"/>
    <property type="match status" value="1"/>
</dbReference>